<evidence type="ECO:0000313" key="2">
    <source>
        <dbReference type="EMBL" id="PSU24892.1"/>
    </source>
</evidence>
<evidence type="ECO:0000313" key="4">
    <source>
        <dbReference type="Proteomes" id="UP000241405"/>
    </source>
</evidence>
<dbReference type="EMBL" id="PYMO01000010">
    <property type="protein sequence ID" value="PSU24892.1"/>
    <property type="molecule type" value="Genomic_DNA"/>
</dbReference>
<dbReference type="AlphaFoldDB" id="A0A2T3JS33"/>
<organism evidence="3 5">
    <name type="scientific">Photobacterium phosphoreum</name>
    <dbReference type="NCBI Taxonomy" id="659"/>
    <lineage>
        <taxon>Bacteria</taxon>
        <taxon>Pseudomonadati</taxon>
        <taxon>Pseudomonadota</taxon>
        <taxon>Gammaproteobacteria</taxon>
        <taxon>Vibrionales</taxon>
        <taxon>Vibrionaceae</taxon>
        <taxon>Photobacterium</taxon>
    </lineage>
</organism>
<evidence type="ECO:0000313" key="3">
    <source>
        <dbReference type="EMBL" id="PSU51907.1"/>
    </source>
</evidence>
<feature type="transmembrane region" description="Helical" evidence="1">
    <location>
        <begin position="12"/>
        <end position="30"/>
    </location>
</feature>
<sequence length="147" mass="16389">MAAQKLTKGRLIQIIILMIVLITAFVWRTVTYEAQPTTKNDVKICSLNTGNCLFNIENKPVTVTLLPMTPKSGIPIILHINNLQVEPSATVSGVSMNMGVLPIIFKSQKNGWIGEFTIPQCIHDKMTWSIDIKVHDTTYSSEFTVTK</sequence>
<dbReference type="Proteomes" id="UP000241618">
    <property type="component" value="Unassembled WGS sequence"/>
</dbReference>
<comment type="caution">
    <text evidence="3">The sequence shown here is derived from an EMBL/GenBank/DDBJ whole genome shotgun (WGS) entry which is preliminary data.</text>
</comment>
<accession>A0A2T3JS33</accession>
<dbReference type="EMBL" id="PYMP01000010">
    <property type="protein sequence ID" value="PSU51907.1"/>
    <property type="molecule type" value="Genomic_DNA"/>
</dbReference>
<proteinExistence type="predicted"/>
<keyword evidence="1" id="KW-0812">Transmembrane</keyword>
<gene>
    <name evidence="3" type="ORF">C9J18_12255</name>
    <name evidence="2" type="ORF">CTM96_11740</name>
</gene>
<keyword evidence="1" id="KW-1133">Transmembrane helix</keyword>
<evidence type="ECO:0000313" key="5">
    <source>
        <dbReference type="Proteomes" id="UP000241618"/>
    </source>
</evidence>
<dbReference type="RefSeq" id="WP_107190146.1">
    <property type="nucleotide sequence ID" value="NZ_PYMN01000011.1"/>
</dbReference>
<keyword evidence="1" id="KW-0472">Membrane</keyword>
<evidence type="ECO:0008006" key="6">
    <source>
        <dbReference type="Google" id="ProtNLM"/>
    </source>
</evidence>
<reference evidence="4 5" key="1">
    <citation type="submission" date="2018-03" db="EMBL/GenBank/DDBJ databases">
        <title>Whole genome sequencing of Histamine producing bacteria.</title>
        <authorList>
            <person name="Butler K."/>
        </authorList>
    </citation>
    <scope>NUCLEOTIDE SEQUENCE [LARGE SCALE GENOMIC DNA]</scope>
    <source>
        <strain evidence="3 5">FS-6.1</strain>
        <strain evidence="2 4">FS-6.2</strain>
    </source>
</reference>
<name>A0A2T3JS33_PHOPO</name>
<evidence type="ECO:0000256" key="1">
    <source>
        <dbReference type="SAM" id="Phobius"/>
    </source>
</evidence>
<keyword evidence="4" id="KW-1185">Reference proteome</keyword>
<dbReference type="Proteomes" id="UP000241405">
    <property type="component" value="Unassembled WGS sequence"/>
</dbReference>
<protein>
    <recommendedName>
        <fullName evidence="6">YtkA-like domain-containing protein</fullName>
    </recommendedName>
</protein>